<dbReference type="InterPro" id="IPR004046">
    <property type="entry name" value="GST_C"/>
</dbReference>
<dbReference type="CDD" id="cd03057">
    <property type="entry name" value="GST_N_Beta"/>
    <property type="match status" value="1"/>
</dbReference>
<feature type="domain" description="GST C-terminal" evidence="3">
    <location>
        <begin position="86"/>
        <end position="219"/>
    </location>
</feature>
<evidence type="ECO:0000313" key="4">
    <source>
        <dbReference type="EMBL" id="SEN94554.1"/>
    </source>
</evidence>
<dbReference type="PANTHER" id="PTHR44051:SF8">
    <property type="entry name" value="GLUTATHIONE S-TRANSFERASE GSTA"/>
    <property type="match status" value="1"/>
</dbReference>
<dbReference type="PROSITE" id="PS50405">
    <property type="entry name" value="GST_CTER"/>
    <property type="match status" value="1"/>
</dbReference>
<organism evidence="4 5">
    <name type="scientific">Brachymonas denitrificans DSM 15123</name>
    <dbReference type="NCBI Taxonomy" id="1121117"/>
    <lineage>
        <taxon>Bacteria</taxon>
        <taxon>Pseudomonadati</taxon>
        <taxon>Pseudomonadota</taxon>
        <taxon>Betaproteobacteria</taxon>
        <taxon>Burkholderiales</taxon>
        <taxon>Comamonadaceae</taxon>
        <taxon>Brachymonas</taxon>
    </lineage>
</organism>
<dbReference type="Pfam" id="PF00043">
    <property type="entry name" value="GST_C"/>
    <property type="match status" value="1"/>
</dbReference>
<keyword evidence="4" id="KW-0808">Transferase</keyword>
<dbReference type="SUPFAM" id="SSF52833">
    <property type="entry name" value="Thioredoxin-like"/>
    <property type="match status" value="1"/>
</dbReference>
<evidence type="ECO:0000313" key="5">
    <source>
        <dbReference type="Proteomes" id="UP000199531"/>
    </source>
</evidence>
<dbReference type="InterPro" id="IPR040079">
    <property type="entry name" value="Glutathione_S-Trfase"/>
</dbReference>
<feature type="domain" description="GST N-terminal" evidence="2">
    <location>
        <begin position="1"/>
        <end position="81"/>
    </location>
</feature>
<dbReference type="SUPFAM" id="SSF47616">
    <property type="entry name" value="GST C-terminal domain-like"/>
    <property type="match status" value="1"/>
</dbReference>
<proteinExistence type="inferred from homology"/>
<dbReference type="Gene3D" id="1.20.1050.10">
    <property type="match status" value="1"/>
</dbReference>
<keyword evidence="5" id="KW-1185">Reference proteome</keyword>
<dbReference type="OrthoDB" id="3828095at2"/>
<dbReference type="SFLD" id="SFLDG01150">
    <property type="entry name" value="Main.1:_Beta-like"/>
    <property type="match status" value="1"/>
</dbReference>
<protein>
    <submittedName>
        <fullName evidence="4">Glutathione S-transferase</fullName>
    </submittedName>
</protein>
<dbReference type="STRING" id="1121117.SAMN02745977_02403"/>
<dbReference type="InterPro" id="IPR004045">
    <property type="entry name" value="Glutathione_S-Trfase_N"/>
</dbReference>
<gene>
    <name evidence="4" type="ORF">SAMN02745977_02403</name>
</gene>
<dbReference type="Gene3D" id="3.40.30.10">
    <property type="entry name" value="Glutaredoxin"/>
    <property type="match status" value="1"/>
</dbReference>
<dbReference type="Pfam" id="PF02798">
    <property type="entry name" value="GST_N"/>
    <property type="match status" value="1"/>
</dbReference>
<dbReference type="InterPro" id="IPR036249">
    <property type="entry name" value="Thioredoxin-like_sf"/>
</dbReference>
<reference evidence="4 5" key="1">
    <citation type="submission" date="2016-10" db="EMBL/GenBank/DDBJ databases">
        <authorList>
            <person name="de Groot N.N."/>
        </authorList>
    </citation>
    <scope>NUCLEOTIDE SEQUENCE [LARGE SCALE GENOMIC DNA]</scope>
    <source>
        <strain evidence="4 5">DSM 15123</strain>
    </source>
</reference>
<name>A0A1H8KNV3_9BURK</name>
<comment type="similarity">
    <text evidence="1">Belongs to the GST superfamily.</text>
</comment>
<sequence length="220" mass="24313">MPLKLYYAPGTCSLVPHIALELIGQPFEAQLVKMHKGEHRSPEFLAVNPAGQVPVLQDGDETITQIIAITLYLDALHPQAGLFPQELLARTHAIETLAWLNNTVHTTFNRVFKPEGAVDGEEMQAAVRAKGKQGYAALMERLQDKVVAARAAGNDYLNGASIGVVDAYALTVIRWSQLGGMVPEQQWPQLWDYAERVAAQPAAQRAMERERIRLRAQPLV</sequence>
<dbReference type="Proteomes" id="UP000199531">
    <property type="component" value="Unassembled WGS sequence"/>
</dbReference>
<dbReference type="CDD" id="cd03188">
    <property type="entry name" value="GST_C_Beta"/>
    <property type="match status" value="1"/>
</dbReference>
<dbReference type="PANTHER" id="PTHR44051">
    <property type="entry name" value="GLUTATHIONE S-TRANSFERASE-RELATED"/>
    <property type="match status" value="1"/>
</dbReference>
<dbReference type="InterPro" id="IPR010987">
    <property type="entry name" value="Glutathione-S-Trfase_C-like"/>
</dbReference>
<dbReference type="PROSITE" id="PS50404">
    <property type="entry name" value="GST_NTER"/>
    <property type="match status" value="1"/>
</dbReference>
<dbReference type="GO" id="GO:0016740">
    <property type="term" value="F:transferase activity"/>
    <property type="evidence" value="ECO:0007669"/>
    <property type="project" value="UniProtKB-KW"/>
</dbReference>
<evidence type="ECO:0000259" key="2">
    <source>
        <dbReference type="PROSITE" id="PS50404"/>
    </source>
</evidence>
<dbReference type="SFLD" id="SFLDG00358">
    <property type="entry name" value="Main_(cytGST)"/>
    <property type="match status" value="1"/>
</dbReference>
<evidence type="ECO:0000256" key="1">
    <source>
        <dbReference type="RuleBase" id="RU003494"/>
    </source>
</evidence>
<evidence type="ECO:0000259" key="3">
    <source>
        <dbReference type="PROSITE" id="PS50405"/>
    </source>
</evidence>
<dbReference type="AlphaFoldDB" id="A0A1H8KNV3"/>
<dbReference type="RefSeq" id="WP_091818267.1">
    <property type="nucleotide sequence ID" value="NZ_FOCW01000012.1"/>
</dbReference>
<dbReference type="SFLD" id="SFLDS00019">
    <property type="entry name" value="Glutathione_Transferase_(cytos"/>
    <property type="match status" value="1"/>
</dbReference>
<accession>A0A1H8KNV3</accession>
<dbReference type="InterPro" id="IPR036282">
    <property type="entry name" value="Glutathione-S-Trfase_C_sf"/>
</dbReference>
<dbReference type="EMBL" id="FOCW01000012">
    <property type="protein sequence ID" value="SEN94554.1"/>
    <property type="molecule type" value="Genomic_DNA"/>
</dbReference>